<gene>
    <name evidence="2" type="ORF">EZ428_18145</name>
</gene>
<dbReference type="Pfam" id="PF01261">
    <property type="entry name" value="AP_endonuc_2"/>
    <property type="match status" value="1"/>
</dbReference>
<feature type="domain" description="Xylose isomerase-like TIM barrel" evidence="1">
    <location>
        <begin position="69"/>
        <end position="281"/>
    </location>
</feature>
<dbReference type="InterPro" id="IPR036237">
    <property type="entry name" value="Xyl_isomerase-like_sf"/>
</dbReference>
<dbReference type="RefSeq" id="WP_131554616.1">
    <property type="nucleotide sequence ID" value="NZ_SJSK01000005.1"/>
</dbReference>
<dbReference type="InterPro" id="IPR013022">
    <property type="entry name" value="Xyl_isomerase-like_TIM-brl"/>
</dbReference>
<organism evidence="2 3">
    <name type="scientific">Pedobacter frigiditerrae</name>
    <dbReference type="NCBI Taxonomy" id="2530452"/>
    <lineage>
        <taxon>Bacteria</taxon>
        <taxon>Pseudomonadati</taxon>
        <taxon>Bacteroidota</taxon>
        <taxon>Sphingobacteriia</taxon>
        <taxon>Sphingobacteriales</taxon>
        <taxon>Sphingobacteriaceae</taxon>
        <taxon>Pedobacter</taxon>
    </lineage>
</organism>
<keyword evidence="3" id="KW-1185">Reference proteome</keyword>
<accession>A0A4R0MQL5</accession>
<dbReference type="Gene3D" id="3.20.20.150">
    <property type="entry name" value="Divalent-metal-dependent TIM barrel enzymes"/>
    <property type="match status" value="1"/>
</dbReference>
<comment type="caution">
    <text evidence="2">The sequence shown here is derived from an EMBL/GenBank/DDBJ whole genome shotgun (WGS) entry which is preliminary data.</text>
</comment>
<dbReference type="Proteomes" id="UP000292884">
    <property type="component" value="Unassembled WGS sequence"/>
</dbReference>
<keyword evidence="2" id="KW-0413">Isomerase</keyword>
<dbReference type="PROSITE" id="PS51318">
    <property type="entry name" value="TAT"/>
    <property type="match status" value="1"/>
</dbReference>
<reference evidence="2 3" key="1">
    <citation type="submission" date="2019-02" db="EMBL/GenBank/DDBJ databases">
        <title>Pedobacter sp. RP-1-13 sp. nov., isolated from Arctic soil.</title>
        <authorList>
            <person name="Dahal R.H."/>
        </authorList>
    </citation>
    <scope>NUCLEOTIDE SEQUENCE [LARGE SCALE GENOMIC DNA]</scope>
    <source>
        <strain evidence="2 3">RP-1-13</strain>
    </source>
</reference>
<protein>
    <submittedName>
        <fullName evidence="2">Sugar phosphate isomerase/epimerase</fullName>
    </submittedName>
</protein>
<proteinExistence type="predicted"/>
<dbReference type="SUPFAM" id="SSF51658">
    <property type="entry name" value="Xylose isomerase-like"/>
    <property type="match status" value="1"/>
</dbReference>
<evidence type="ECO:0000313" key="2">
    <source>
        <dbReference type="EMBL" id="TCC88562.1"/>
    </source>
</evidence>
<dbReference type="OrthoDB" id="9798407at2"/>
<evidence type="ECO:0000259" key="1">
    <source>
        <dbReference type="Pfam" id="PF01261"/>
    </source>
</evidence>
<dbReference type="EMBL" id="SJSK01000005">
    <property type="protein sequence ID" value="TCC88562.1"/>
    <property type="molecule type" value="Genomic_DNA"/>
</dbReference>
<dbReference type="InterPro" id="IPR006311">
    <property type="entry name" value="TAT_signal"/>
</dbReference>
<dbReference type="PANTHER" id="PTHR12110:SF41">
    <property type="entry name" value="INOSOSE DEHYDRATASE"/>
    <property type="match status" value="1"/>
</dbReference>
<dbReference type="GO" id="GO:0016853">
    <property type="term" value="F:isomerase activity"/>
    <property type="evidence" value="ECO:0007669"/>
    <property type="project" value="UniProtKB-KW"/>
</dbReference>
<dbReference type="InterPro" id="IPR050312">
    <property type="entry name" value="IolE/XylAMocC-like"/>
</dbReference>
<dbReference type="PANTHER" id="PTHR12110">
    <property type="entry name" value="HYDROXYPYRUVATE ISOMERASE"/>
    <property type="match status" value="1"/>
</dbReference>
<dbReference type="AlphaFoldDB" id="A0A4R0MQL5"/>
<sequence>MEKSYPSRRAFVKNTGLLLASALVAPQILNASDVLGGKKVKVNGHLWIYASKYPPNWDSTPDLEKAFSDMSAAGLDGIELMDINLSHDDSVREIKRLIDKYDFPVSGTSYGVGPKLWDRGQHDFILKDVTRSVTRLAQLKGKTFGISVGEAGRLKTEAELDAQADMLKKIVVICREEGIEPNLHNHTYEVENGMHDLKGTLSRIPDMNLGPDLNWLIRAGIDPVEFIRVYGKNIVYLHIRDQYTDGSWTEYLGQGKTDFGLIAAALRAVPFKGSNVAIELAFPKDYLPVNPLAMDWRLSREHVKKTFGW</sequence>
<evidence type="ECO:0000313" key="3">
    <source>
        <dbReference type="Proteomes" id="UP000292884"/>
    </source>
</evidence>
<name>A0A4R0MQL5_9SPHI</name>